<name>A0A6M9Q5H9_9BURK</name>
<dbReference type="KEGG" id="ptrp:DCO17_10205"/>
<keyword evidence="2" id="KW-1185">Reference proteome</keyword>
<dbReference type="EMBL" id="CP028942">
    <property type="protein sequence ID" value="QKM65576.1"/>
    <property type="molecule type" value="Genomic_DNA"/>
</dbReference>
<accession>A0A6M9Q5H9</accession>
<dbReference type="Gene3D" id="1.10.10.10">
    <property type="entry name" value="Winged helix-like DNA-binding domain superfamily/Winged helix DNA-binding domain"/>
    <property type="match status" value="1"/>
</dbReference>
<proteinExistence type="predicted"/>
<evidence type="ECO:0000313" key="2">
    <source>
        <dbReference type="Proteomes" id="UP000503312"/>
    </source>
</evidence>
<reference evidence="1 2" key="1">
    <citation type="submission" date="2018-04" db="EMBL/GenBank/DDBJ databases">
        <title>Polynucleobacter sp. UH21B genome.</title>
        <authorList>
            <person name="Hahn M.W."/>
        </authorList>
    </citation>
    <scope>NUCLEOTIDE SEQUENCE [LARGE SCALE GENOMIC DNA]</scope>
    <source>
        <strain evidence="1 2">MWH-UH21B</strain>
    </source>
</reference>
<evidence type="ECO:0008006" key="3">
    <source>
        <dbReference type="Google" id="ProtNLM"/>
    </source>
</evidence>
<dbReference type="Proteomes" id="UP000503312">
    <property type="component" value="Chromosome"/>
</dbReference>
<dbReference type="SUPFAM" id="SSF46785">
    <property type="entry name" value="Winged helix' DNA-binding domain"/>
    <property type="match status" value="1"/>
</dbReference>
<protein>
    <recommendedName>
        <fullName evidence="3">HTH marR-type domain-containing protein</fullName>
    </recommendedName>
</protein>
<organism evidence="1 2">
    <name type="scientific">Polynucleobacter tropicus</name>
    <dbReference type="NCBI Taxonomy" id="1743174"/>
    <lineage>
        <taxon>Bacteria</taxon>
        <taxon>Pseudomonadati</taxon>
        <taxon>Pseudomonadota</taxon>
        <taxon>Betaproteobacteria</taxon>
        <taxon>Burkholderiales</taxon>
        <taxon>Burkholderiaceae</taxon>
        <taxon>Polynucleobacter</taxon>
    </lineage>
</organism>
<dbReference type="InterPro" id="IPR036390">
    <property type="entry name" value="WH_DNA-bd_sf"/>
</dbReference>
<sequence length="126" mass="13898">MGTDPSYLKTGGTTEMTNSYIRFLHLADTLINPNEKPLDSLSKDILEHISKHIVLNKGKIVIGDILVLSQLGSQATLHKRLHALVDDGYLKLKSTNDGRVKQIELTKKANKYFAGLSQALEKAVKA</sequence>
<evidence type="ECO:0000313" key="1">
    <source>
        <dbReference type="EMBL" id="QKM65576.1"/>
    </source>
</evidence>
<gene>
    <name evidence="1" type="ORF">DCO17_10205</name>
</gene>
<dbReference type="InterPro" id="IPR036388">
    <property type="entry name" value="WH-like_DNA-bd_sf"/>
</dbReference>
<dbReference type="AlphaFoldDB" id="A0A6M9Q5H9"/>